<dbReference type="Proteomes" id="UP000783686">
    <property type="component" value="Unassembled WGS sequence"/>
</dbReference>
<feature type="compositionally biased region" description="Polar residues" evidence="1">
    <location>
        <begin position="72"/>
        <end position="85"/>
    </location>
</feature>
<gene>
    <name evidence="2" type="ORF">BOKJ2_LOCUS11205</name>
</gene>
<feature type="region of interest" description="Disordered" evidence="1">
    <location>
        <begin position="152"/>
        <end position="171"/>
    </location>
</feature>
<comment type="caution">
    <text evidence="2">The sequence shown here is derived from an EMBL/GenBank/DDBJ whole genome shotgun (WGS) entry which is preliminary data.</text>
</comment>
<feature type="compositionally biased region" description="Basic and acidic residues" evidence="1">
    <location>
        <begin position="1"/>
        <end position="11"/>
    </location>
</feature>
<proteinExistence type="predicted"/>
<evidence type="ECO:0000256" key="1">
    <source>
        <dbReference type="SAM" id="MobiDB-lite"/>
    </source>
</evidence>
<evidence type="ECO:0000313" key="2">
    <source>
        <dbReference type="EMBL" id="CAD5224690.1"/>
    </source>
</evidence>
<dbReference type="AlphaFoldDB" id="A0A811LAS4"/>
<dbReference type="OrthoDB" id="10630844at2759"/>
<dbReference type="Proteomes" id="UP000614601">
    <property type="component" value="Unassembled WGS sequence"/>
</dbReference>
<reference evidence="2" key="1">
    <citation type="submission" date="2020-09" db="EMBL/GenBank/DDBJ databases">
        <authorList>
            <person name="Kikuchi T."/>
        </authorList>
    </citation>
    <scope>NUCLEOTIDE SEQUENCE</scope>
    <source>
        <strain evidence="2">SH1</strain>
    </source>
</reference>
<feature type="region of interest" description="Disordered" evidence="1">
    <location>
        <begin position="1"/>
        <end position="46"/>
    </location>
</feature>
<accession>A0A811LAS4</accession>
<evidence type="ECO:0000313" key="3">
    <source>
        <dbReference type="Proteomes" id="UP000614601"/>
    </source>
</evidence>
<name>A0A811LAS4_9BILA</name>
<protein>
    <submittedName>
        <fullName evidence="2">Uncharacterized protein</fullName>
    </submittedName>
</protein>
<keyword evidence="3" id="KW-1185">Reference proteome</keyword>
<feature type="region of interest" description="Disordered" evidence="1">
    <location>
        <begin position="58"/>
        <end position="91"/>
    </location>
</feature>
<organism evidence="2 3">
    <name type="scientific">Bursaphelenchus okinawaensis</name>
    <dbReference type="NCBI Taxonomy" id="465554"/>
    <lineage>
        <taxon>Eukaryota</taxon>
        <taxon>Metazoa</taxon>
        <taxon>Ecdysozoa</taxon>
        <taxon>Nematoda</taxon>
        <taxon>Chromadorea</taxon>
        <taxon>Rhabditida</taxon>
        <taxon>Tylenchina</taxon>
        <taxon>Tylenchomorpha</taxon>
        <taxon>Aphelenchoidea</taxon>
        <taxon>Aphelenchoididae</taxon>
        <taxon>Bursaphelenchus</taxon>
    </lineage>
</organism>
<sequence>MNKSGRRENVHCRPRQARADANQTLDDGKIKSRSEKADQKSGFCYSGEKRKPMARFRGGRRTRPAKRCYPTSRYTPRPSKQQMKCNLSDDRSPLHLTFSEDKFNESDEFDVSDKFNVSDHLNEDVDEMTDRMKAVHLWYKTQLLQEQTKQPGLGNKIDMTGRRVDTNGNLI</sequence>
<feature type="compositionally biased region" description="Basic and acidic residues" evidence="1">
    <location>
        <begin position="26"/>
        <end position="39"/>
    </location>
</feature>
<dbReference type="EMBL" id="CAJFDH010000005">
    <property type="protein sequence ID" value="CAD5224690.1"/>
    <property type="molecule type" value="Genomic_DNA"/>
</dbReference>
<dbReference type="EMBL" id="CAJFCW020000005">
    <property type="protein sequence ID" value="CAG9120098.1"/>
    <property type="molecule type" value="Genomic_DNA"/>
</dbReference>